<dbReference type="EMBL" id="BAAABM010000007">
    <property type="protein sequence ID" value="GAA0318872.1"/>
    <property type="molecule type" value="Genomic_DNA"/>
</dbReference>
<dbReference type="Proteomes" id="UP001501822">
    <property type="component" value="Unassembled WGS sequence"/>
</dbReference>
<sequence>MSAQRCRVVSALAEWNDTATGYPRNSCLHGLFDARAAEGGGAVAAVHAGRRLTFGELRDRSDTLAVRLRGVGVRRGDPVAVCGGRSLDALVAFLGVLKAGAAYVPLDDTLPPARLRALAEDAGVQTAVVLPDAACRVRRLRARVDLPDDEAPAPEPVGGPPVVESAPLDCAYVMSTSGSAGRPKAVGIPHRGVVRLAFADVAGSRPGPGDRVLHAYALSSDASTIEIWSALLNGACLVLVDREDLLSPTALQWRLRAERVTVAYLTTGVLHGVARTRPEALRCLRFVSAGGEALDPALARAVLAACPDTTLVNFYGPTENSVVSTAQVVRDLPPGAGDVPIGRPLADSTCYVLRPDGAPAAVGEQGELFVGGDGLALGYLGDPELTAERFVDNPFAPGTRLYRTGDRASWLPDGALRYHGRMDRQVKLRGHRVEPEEVETRLRAHHAVGEAVVGVVGDDGNAEHLIGYVTPADPRATVSPEDLREYLTAWLPAPAMPSRLVVRQRLPLTPAGKIDRERLAAEAAEAIRAGPGSARLAVTGPADVLAEIWQHALRVRPTCVDDFFALGGDSLLAAEVVTRTLAALDMDARHGSELVRRLLRTPTLAGYAEAVEEMRRAGTTAPGTVDFEAEAVLGFDLPPRQGPAPRWDEPRHTLITGATGFVGAFLVDRLLRSTSTTVHCPIRARDVRRAERRLAANLARFGLAPPGVTERIVCFPADLTAPRLGLSAEHAAELSGVLDLVIHAGAEVNFLYPYAQLRAANVDGTRSVIRLAAPRRVPVHFLSTIAVVAGFGTAGVRRVDEDLPLAHADRLTMGYAETKWVAERVLQQAAAQGLPVAVYRPYEITGDRHNGACNTETAICSLFKTIAETGLAPDVPLPMDFVPVDHLADAVVHLATNRPAAWRVYHLTNPRPARLADMLDRMRAAGCRITTLPYSRWVTELVRHVAEHPTSPTAPFLPLCVDRSNKTDISVKEMYFEGTFPSLGRDNVDRDLAGSGLHCPPVDQALLDRYLAYFFSTGYFPRPRRTAGGTR</sequence>
<dbReference type="NCBIfam" id="TIGR01733">
    <property type="entry name" value="AA-adenyl-dom"/>
    <property type="match status" value="1"/>
</dbReference>
<dbReference type="CDD" id="cd05235">
    <property type="entry name" value="SDR_e1"/>
    <property type="match status" value="1"/>
</dbReference>
<dbReference type="Pfam" id="PF00501">
    <property type="entry name" value="AMP-binding"/>
    <property type="match status" value="1"/>
</dbReference>
<protein>
    <submittedName>
        <fullName evidence="6">Uncharacterized protein</fullName>
    </submittedName>
</protein>
<dbReference type="InterPro" id="IPR036291">
    <property type="entry name" value="NAD(P)-bd_dom_sf"/>
</dbReference>
<reference evidence="6 7" key="1">
    <citation type="journal article" date="2019" name="Int. J. Syst. Evol. Microbiol.">
        <title>The Global Catalogue of Microorganisms (GCM) 10K type strain sequencing project: providing services to taxonomists for standard genome sequencing and annotation.</title>
        <authorList>
            <consortium name="The Broad Institute Genomics Platform"/>
            <consortium name="The Broad Institute Genome Sequencing Center for Infectious Disease"/>
            <person name="Wu L."/>
            <person name="Ma J."/>
        </authorList>
    </citation>
    <scope>NUCLEOTIDE SEQUENCE [LARGE SCALE GENOMIC DNA]</scope>
    <source>
        <strain evidence="6 7">JCM 3146</strain>
    </source>
</reference>
<evidence type="ECO:0000256" key="1">
    <source>
        <dbReference type="ARBA" id="ARBA00022450"/>
    </source>
</evidence>
<evidence type="ECO:0000259" key="4">
    <source>
        <dbReference type="Pfam" id="PF07993"/>
    </source>
</evidence>
<dbReference type="InterPro" id="IPR045851">
    <property type="entry name" value="AMP-bd_C_sf"/>
</dbReference>
<dbReference type="Gene3D" id="2.30.38.10">
    <property type="entry name" value="Luciferase, Domain 3"/>
    <property type="match status" value="1"/>
</dbReference>
<dbReference type="InterPro" id="IPR010080">
    <property type="entry name" value="Thioester_reductase-like_dom"/>
</dbReference>
<name>A0ABN0VWT3_9ACTN</name>
<dbReference type="SUPFAM" id="SSF47336">
    <property type="entry name" value="ACP-like"/>
    <property type="match status" value="1"/>
</dbReference>
<dbReference type="SUPFAM" id="SSF56801">
    <property type="entry name" value="Acetyl-CoA synthetase-like"/>
    <property type="match status" value="1"/>
</dbReference>
<dbReference type="PANTHER" id="PTHR44845">
    <property type="entry name" value="CARRIER DOMAIN-CONTAINING PROTEIN"/>
    <property type="match status" value="1"/>
</dbReference>
<keyword evidence="2" id="KW-0597">Phosphoprotein</keyword>
<evidence type="ECO:0000313" key="7">
    <source>
        <dbReference type="Proteomes" id="UP001501822"/>
    </source>
</evidence>
<gene>
    <name evidence="6" type="ORF">GCM10010151_05850</name>
</gene>
<dbReference type="Pfam" id="PF13193">
    <property type="entry name" value="AMP-binding_C"/>
    <property type="match status" value="1"/>
</dbReference>
<dbReference type="Pfam" id="PF07993">
    <property type="entry name" value="NAD_binding_4"/>
    <property type="match status" value="1"/>
</dbReference>
<proteinExistence type="predicted"/>
<dbReference type="SUPFAM" id="SSF51735">
    <property type="entry name" value="NAD(P)-binding Rossmann-fold domains"/>
    <property type="match status" value="1"/>
</dbReference>
<evidence type="ECO:0000259" key="3">
    <source>
        <dbReference type="Pfam" id="PF00501"/>
    </source>
</evidence>
<dbReference type="Gene3D" id="3.40.50.980">
    <property type="match status" value="2"/>
</dbReference>
<accession>A0ABN0VWT3</accession>
<feature type="domain" description="AMP-dependent synthetase/ligase" evidence="3">
    <location>
        <begin position="32"/>
        <end position="380"/>
    </location>
</feature>
<dbReference type="Gene3D" id="3.30.300.30">
    <property type="match status" value="1"/>
</dbReference>
<dbReference type="Gene3D" id="1.10.1200.10">
    <property type="entry name" value="ACP-like"/>
    <property type="match status" value="1"/>
</dbReference>
<feature type="domain" description="AMP-binding enzyme C-terminal" evidence="5">
    <location>
        <begin position="437"/>
        <end position="513"/>
    </location>
</feature>
<dbReference type="InterPro" id="IPR013120">
    <property type="entry name" value="FAR_NAD-bd"/>
</dbReference>
<dbReference type="InterPro" id="IPR000873">
    <property type="entry name" value="AMP-dep_synth/lig_dom"/>
</dbReference>
<keyword evidence="1" id="KW-0596">Phosphopantetheine</keyword>
<keyword evidence="7" id="KW-1185">Reference proteome</keyword>
<comment type="caution">
    <text evidence="6">The sequence shown here is derived from an EMBL/GenBank/DDBJ whole genome shotgun (WGS) entry which is preliminary data.</text>
</comment>
<evidence type="ECO:0000313" key="6">
    <source>
        <dbReference type="EMBL" id="GAA0318872.1"/>
    </source>
</evidence>
<dbReference type="InterPro" id="IPR010071">
    <property type="entry name" value="AA_adenyl_dom"/>
</dbReference>
<dbReference type="Gene3D" id="3.40.50.720">
    <property type="entry name" value="NAD(P)-binding Rossmann-like Domain"/>
    <property type="match status" value="1"/>
</dbReference>
<dbReference type="PANTHER" id="PTHR44845:SF6">
    <property type="entry name" value="BETA-ALANINE-ACTIVATING ENZYME"/>
    <property type="match status" value="1"/>
</dbReference>
<feature type="domain" description="Thioester reductase (TE)" evidence="4">
    <location>
        <begin position="655"/>
        <end position="890"/>
    </location>
</feature>
<dbReference type="CDD" id="cd12117">
    <property type="entry name" value="A_NRPS_Srf_like"/>
    <property type="match status" value="1"/>
</dbReference>
<evidence type="ECO:0000256" key="2">
    <source>
        <dbReference type="ARBA" id="ARBA00022553"/>
    </source>
</evidence>
<dbReference type="InterPro" id="IPR025110">
    <property type="entry name" value="AMP-bd_C"/>
</dbReference>
<dbReference type="NCBIfam" id="TIGR01746">
    <property type="entry name" value="Thioester-redct"/>
    <property type="match status" value="1"/>
</dbReference>
<dbReference type="RefSeq" id="WP_289848283.1">
    <property type="nucleotide sequence ID" value="NZ_BAAABM010000007.1"/>
</dbReference>
<organism evidence="6 7">
    <name type="scientific">Actinoallomurus spadix</name>
    <dbReference type="NCBI Taxonomy" id="79912"/>
    <lineage>
        <taxon>Bacteria</taxon>
        <taxon>Bacillati</taxon>
        <taxon>Actinomycetota</taxon>
        <taxon>Actinomycetes</taxon>
        <taxon>Streptosporangiales</taxon>
        <taxon>Thermomonosporaceae</taxon>
        <taxon>Actinoallomurus</taxon>
    </lineage>
</organism>
<evidence type="ECO:0000259" key="5">
    <source>
        <dbReference type="Pfam" id="PF13193"/>
    </source>
</evidence>
<dbReference type="InterPro" id="IPR036736">
    <property type="entry name" value="ACP-like_sf"/>
</dbReference>